<dbReference type="SUPFAM" id="SSF55781">
    <property type="entry name" value="GAF domain-like"/>
    <property type="match status" value="1"/>
</dbReference>
<dbReference type="CDD" id="cd12914">
    <property type="entry name" value="PDC1_DGC_like"/>
    <property type="match status" value="1"/>
</dbReference>
<dbReference type="InterPro" id="IPR005467">
    <property type="entry name" value="His_kinase_dom"/>
</dbReference>
<sequence>MKRLLLLGNLLAALPLAGVVTFEVLADRQQVIADAGTDAANLRDALTEHTRQTFSAVDIALRGVAENIDSRAPAAEDTHDMLRLRQEAFSPAFALFLVDNRGQLAATSRTPDPESVDLSSHPFFTAHRDNPNQGLHVAPPRLGEVGHAANRWIMNVSIRLEDDEGRFAGVAAAAISLAYISNFYEALRIGELGVVGLLTSDGRVVSRNPFDESLIGLRQSDITLPIDTLAAGETGIFRGPLAENEAGEWSIAYAQVPNLPLVVYTAISLDERLSHWQRRALLDVAVGLLAILLLVGLTWIFIRRIGERERSAAERIANLNALTQASAGLLDSRSIQDALQRVADLARELAPSHQAIASIVLDDGRKLLRSSLSDKYAAWRDYSALPDGSGIYRLVHATNEPMRLTQEQLEAHPEFRRFGSEGDKHPPLRGWLAVPLAAQDGRNLGSLQLSDRESGEFTDEDQILIQQLANIATAAIQKLRLTQELHEAATQADRLRADAERARRESESILRSIRDGVYAVDRAWRFVFLNRQAERYLDRKAIDLIGQSIWDAFPEAQNTLLYSEYRRAVREGVDVEFNLYYEALGRWFEVRGFPHEHGLTVYFQDITTWVTQEEQLRQAQKMEAVGQLTGGIAHDFNNLLTVILGNAEAVTEMLPKDSESRHLVLLINRAAGQAADLTQRLLAFSRRQALDPKSTDVNQLIRELEPLLRRALGERYSIEPLLDPNAPTAMVDPNQLQNALMNLALNARDAMPDGGSLSVETAEVTIDQEDADTHLLPAPGTYVRIAVGDSGSGMVPEVRARVLEPFFTTKAIGEGTGLGLPMVYGFVRQSNGHITIYSEPGEGTLIKLYIPSVDSQDKALAQSPTRQEIPAGRETILVVEDDAMVREFTALTLKRLGYAVTAVADGLAAEAALKEGARFDLLLSDVILAGSMNGRQVAEAAQAIQPDLPVLFMSGYTEQVITHHGRLDPGARLLQKPFRRAELALKVREAIEDARKAS</sequence>
<keyword evidence="17" id="KW-0547">Nucleotide-binding</keyword>
<dbReference type="InterPro" id="IPR013656">
    <property type="entry name" value="PAS_4"/>
</dbReference>
<keyword evidence="4" id="KW-1003">Cell membrane</keyword>
<dbReference type="InterPro" id="IPR036890">
    <property type="entry name" value="HATPase_C_sf"/>
</dbReference>
<dbReference type="Gene3D" id="1.10.287.130">
    <property type="match status" value="1"/>
</dbReference>
<comment type="catalytic activity">
    <reaction evidence="1">
        <text>ATP + protein L-histidine = ADP + protein N-phospho-L-histidine.</text>
        <dbReference type="EC" id="2.7.13.3"/>
    </reaction>
</comment>
<dbReference type="PROSITE" id="PS50112">
    <property type="entry name" value="PAS"/>
    <property type="match status" value="1"/>
</dbReference>
<dbReference type="CDD" id="cd12915">
    <property type="entry name" value="PDC2_DGC_like"/>
    <property type="match status" value="1"/>
</dbReference>
<dbReference type="Gene3D" id="3.30.450.40">
    <property type="match status" value="1"/>
</dbReference>
<evidence type="ECO:0000256" key="4">
    <source>
        <dbReference type="ARBA" id="ARBA00022475"/>
    </source>
</evidence>
<dbReference type="EMBL" id="JARHUD010000007">
    <property type="protein sequence ID" value="MDF2096782.1"/>
    <property type="molecule type" value="Genomic_DNA"/>
</dbReference>
<dbReference type="InterPro" id="IPR033479">
    <property type="entry name" value="dCache_1"/>
</dbReference>
<feature type="modified residue" description="4-aspartylphosphate" evidence="11">
    <location>
        <position position="925"/>
    </location>
</feature>
<dbReference type="InterPro" id="IPR035965">
    <property type="entry name" value="PAS-like_dom_sf"/>
</dbReference>
<dbReference type="GO" id="GO:0005524">
    <property type="term" value="F:ATP binding"/>
    <property type="evidence" value="ECO:0007669"/>
    <property type="project" value="UniProtKB-KW"/>
</dbReference>
<dbReference type="CDD" id="cd00082">
    <property type="entry name" value="HisKA"/>
    <property type="match status" value="1"/>
</dbReference>
<dbReference type="InterPro" id="IPR036097">
    <property type="entry name" value="HisK_dim/P_sf"/>
</dbReference>
<dbReference type="Pfam" id="PF00072">
    <property type="entry name" value="Response_reg"/>
    <property type="match status" value="1"/>
</dbReference>
<name>A0ABT5YP86_9PROT</name>
<keyword evidence="5 11" id="KW-0597">Phosphoprotein</keyword>
<dbReference type="Gene3D" id="3.30.565.10">
    <property type="entry name" value="Histidine kinase-like ATPase, C-terminal domain"/>
    <property type="match status" value="1"/>
</dbReference>
<evidence type="ECO:0000256" key="8">
    <source>
        <dbReference type="ARBA" id="ARBA00022777"/>
    </source>
</evidence>
<proteinExistence type="predicted"/>
<accession>A0ABT5YP86</accession>
<dbReference type="Proteomes" id="UP001215503">
    <property type="component" value="Unassembled WGS sequence"/>
</dbReference>
<evidence type="ECO:0000313" key="17">
    <source>
        <dbReference type="EMBL" id="MDF2096782.1"/>
    </source>
</evidence>
<dbReference type="PRINTS" id="PR00344">
    <property type="entry name" value="BCTRLSENSOR"/>
</dbReference>
<dbReference type="InterPro" id="IPR003018">
    <property type="entry name" value="GAF"/>
</dbReference>
<protein>
    <recommendedName>
        <fullName evidence="3">histidine kinase</fullName>
        <ecNumber evidence="3">2.7.13.3</ecNumber>
    </recommendedName>
</protein>
<comment type="caution">
    <text evidence="17">The sequence shown here is derived from an EMBL/GenBank/DDBJ whole genome shotgun (WGS) entry which is preliminary data.</text>
</comment>
<dbReference type="PROSITE" id="PS50109">
    <property type="entry name" value="HIS_KIN"/>
    <property type="match status" value="1"/>
</dbReference>
<organism evidence="17 18">
    <name type="scientific">Aquibaculum arenosum</name>
    <dbReference type="NCBI Taxonomy" id="3032591"/>
    <lineage>
        <taxon>Bacteria</taxon>
        <taxon>Pseudomonadati</taxon>
        <taxon>Pseudomonadota</taxon>
        <taxon>Alphaproteobacteria</taxon>
        <taxon>Rhodospirillales</taxon>
        <taxon>Rhodovibrionaceae</taxon>
        <taxon>Aquibaculum</taxon>
    </lineage>
</organism>
<dbReference type="InterPro" id="IPR029016">
    <property type="entry name" value="GAF-like_dom_sf"/>
</dbReference>
<dbReference type="Gene3D" id="3.40.50.2300">
    <property type="match status" value="1"/>
</dbReference>
<dbReference type="SMART" id="SM00448">
    <property type="entry name" value="REC"/>
    <property type="match status" value="1"/>
</dbReference>
<keyword evidence="8" id="KW-0418">Kinase</keyword>
<evidence type="ECO:0000256" key="2">
    <source>
        <dbReference type="ARBA" id="ARBA00004651"/>
    </source>
</evidence>
<evidence type="ECO:0000259" key="16">
    <source>
        <dbReference type="PROSITE" id="PS50112"/>
    </source>
</evidence>
<evidence type="ECO:0000313" key="18">
    <source>
        <dbReference type="Proteomes" id="UP001215503"/>
    </source>
</evidence>
<dbReference type="Pfam" id="PF13185">
    <property type="entry name" value="GAF_2"/>
    <property type="match status" value="1"/>
</dbReference>
<keyword evidence="12" id="KW-0175">Coiled coil</keyword>
<evidence type="ECO:0000256" key="6">
    <source>
        <dbReference type="ARBA" id="ARBA00022679"/>
    </source>
</evidence>
<dbReference type="SUPFAM" id="SSF55874">
    <property type="entry name" value="ATPase domain of HSP90 chaperone/DNA topoisomerase II/histidine kinase"/>
    <property type="match status" value="1"/>
</dbReference>
<evidence type="ECO:0000256" key="3">
    <source>
        <dbReference type="ARBA" id="ARBA00012438"/>
    </source>
</evidence>
<dbReference type="SMART" id="SM00065">
    <property type="entry name" value="GAF"/>
    <property type="match status" value="1"/>
</dbReference>
<keyword evidence="7 13" id="KW-0812">Transmembrane</keyword>
<dbReference type="InterPro" id="IPR003661">
    <property type="entry name" value="HisK_dim/P_dom"/>
</dbReference>
<keyword evidence="17" id="KW-0067">ATP-binding</keyword>
<dbReference type="CDD" id="cd00130">
    <property type="entry name" value="PAS"/>
    <property type="match status" value="1"/>
</dbReference>
<evidence type="ECO:0000256" key="10">
    <source>
        <dbReference type="ARBA" id="ARBA00023136"/>
    </source>
</evidence>
<keyword evidence="10 13" id="KW-0472">Membrane</keyword>
<evidence type="ECO:0000256" key="9">
    <source>
        <dbReference type="ARBA" id="ARBA00022989"/>
    </source>
</evidence>
<keyword evidence="9 13" id="KW-1133">Transmembrane helix</keyword>
<dbReference type="InterPro" id="IPR000014">
    <property type="entry name" value="PAS"/>
</dbReference>
<dbReference type="SUPFAM" id="SSF47384">
    <property type="entry name" value="Homodimeric domain of signal transducing histidine kinase"/>
    <property type="match status" value="1"/>
</dbReference>
<evidence type="ECO:0000256" key="7">
    <source>
        <dbReference type="ARBA" id="ARBA00022692"/>
    </source>
</evidence>
<dbReference type="Pfam" id="PF02518">
    <property type="entry name" value="HATPase_c"/>
    <property type="match status" value="1"/>
</dbReference>
<dbReference type="Pfam" id="PF08448">
    <property type="entry name" value="PAS_4"/>
    <property type="match status" value="1"/>
</dbReference>
<dbReference type="PANTHER" id="PTHR43065:SF49">
    <property type="entry name" value="HISTIDINE KINASE"/>
    <property type="match status" value="1"/>
</dbReference>
<dbReference type="InterPro" id="IPR011006">
    <property type="entry name" value="CheY-like_superfamily"/>
</dbReference>
<dbReference type="InterPro" id="IPR001789">
    <property type="entry name" value="Sig_transdc_resp-reg_receiver"/>
</dbReference>
<dbReference type="EC" id="2.7.13.3" evidence="3"/>
<dbReference type="PANTHER" id="PTHR43065">
    <property type="entry name" value="SENSOR HISTIDINE KINASE"/>
    <property type="match status" value="1"/>
</dbReference>
<feature type="transmembrane region" description="Helical" evidence="13">
    <location>
        <begin position="280"/>
        <end position="302"/>
    </location>
</feature>
<feature type="coiled-coil region" evidence="12">
    <location>
        <begin position="478"/>
        <end position="512"/>
    </location>
</feature>
<dbReference type="PROSITE" id="PS50110">
    <property type="entry name" value="RESPONSE_REGULATORY"/>
    <property type="match status" value="1"/>
</dbReference>
<reference evidence="17 18" key="1">
    <citation type="submission" date="2023-03" db="EMBL/GenBank/DDBJ databases">
        <title>Fodinicurvata sp. CAU 1616 isolated from sea sendiment.</title>
        <authorList>
            <person name="Kim W."/>
        </authorList>
    </citation>
    <scope>NUCLEOTIDE SEQUENCE [LARGE SCALE GENOMIC DNA]</scope>
    <source>
        <strain evidence="17 18">CAU 1616</strain>
    </source>
</reference>
<evidence type="ECO:0000256" key="1">
    <source>
        <dbReference type="ARBA" id="ARBA00000085"/>
    </source>
</evidence>
<feature type="domain" description="Histidine kinase" evidence="14">
    <location>
        <begin position="631"/>
        <end position="854"/>
    </location>
</feature>
<keyword evidence="18" id="KW-1185">Reference proteome</keyword>
<dbReference type="SMART" id="SM00091">
    <property type="entry name" value="PAS"/>
    <property type="match status" value="1"/>
</dbReference>
<evidence type="ECO:0000259" key="15">
    <source>
        <dbReference type="PROSITE" id="PS50110"/>
    </source>
</evidence>
<evidence type="ECO:0000256" key="5">
    <source>
        <dbReference type="ARBA" id="ARBA00022553"/>
    </source>
</evidence>
<dbReference type="Pfam" id="PF02743">
    <property type="entry name" value="dCache_1"/>
    <property type="match status" value="1"/>
</dbReference>
<dbReference type="InterPro" id="IPR003594">
    <property type="entry name" value="HATPase_dom"/>
</dbReference>
<dbReference type="SUPFAM" id="SSF55785">
    <property type="entry name" value="PYP-like sensor domain (PAS domain)"/>
    <property type="match status" value="1"/>
</dbReference>
<comment type="subcellular location">
    <subcellularLocation>
        <location evidence="2">Cell membrane</location>
        <topology evidence="2">Multi-pass membrane protein</topology>
    </subcellularLocation>
</comment>
<feature type="domain" description="PAS" evidence="16">
    <location>
        <begin position="502"/>
        <end position="572"/>
    </location>
</feature>
<gene>
    <name evidence="17" type="ORF">P2G67_12425</name>
</gene>
<evidence type="ECO:0000256" key="11">
    <source>
        <dbReference type="PROSITE-ProRule" id="PRU00169"/>
    </source>
</evidence>
<dbReference type="Gene3D" id="3.30.450.20">
    <property type="entry name" value="PAS domain"/>
    <property type="match status" value="3"/>
</dbReference>
<dbReference type="SUPFAM" id="SSF52172">
    <property type="entry name" value="CheY-like"/>
    <property type="match status" value="1"/>
</dbReference>
<keyword evidence="6" id="KW-0808">Transferase</keyword>
<evidence type="ECO:0000256" key="13">
    <source>
        <dbReference type="SAM" id="Phobius"/>
    </source>
</evidence>
<evidence type="ECO:0000259" key="14">
    <source>
        <dbReference type="PROSITE" id="PS50109"/>
    </source>
</evidence>
<feature type="domain" description="Response regulatory" evidence="15">
    <location>
        <begin position="875"/>
        <end position="991"/>
    </location>
</feature>
<dbReference type="SMART" id="SM00388">
    <property type="entry name" value="HisKA"/>
    <property type="match status" value="1"/>
</dbReference>
<dbReference type="InterPro" id="IPR004358">
    <property type="entry name" value="Sig_transdc_His_kin-like_C"/>
</dbReference>
<dbReference type="Pfam" id="PF00512">
    <property type="entry name" value="HisKA"/>
    <property type="match status" value="1"/>
</dbReference>
<dbReference type="SMART" id="SM00387">
    <property type="entry name" value="HATPase_c"/>
    <property type="match status" value="1"/>
</dbReference>
<evidence type="ECO:0000256" key="12">
    <source>
        <dbReference type="SAM" id="Coils"/>
    </source>
</evidence>